<dbReference type="SUPFAM" id="SSF52540">
    <property type="entry name" value="P-loop containing nucleoside triphosphate hydrolases"/>
    <property type="match status" value="2"/>
</dbReference>
<dbReference type="PANTHER" id="PTHR45629:SF7">
    <property type="entry name" value="DNA EXCISION REPAIR PROTEIN ERCC-6-RELATED"/>
    <property type="match status" value="1"/>
</dbReference>
<dbReference type="PANTHER" id="PTHR45629">
    <property type="entry name" value="SNF2/RAD54 FAMILY MEMBER"/>
    <property type="match status" value="1"/>
</dbReference>
<dbReference type="KEGG" id="aten:116288851"/>
<feature type="compositionally biased region" description="Basic and acidic residues" evidence="4">
    <location>
        <begin position="1184"/>
        <end position="1217"/>
    </location>
</feature>
<feature type="compositionally biased region" description="Low complexity" evidence="4">
    <location>
        <begin position="1012"/>
        <end position="1021"/>
    </location>
</feature>
<evidence type="ECO:0000256" key="1">
    <source>
        <dbReference type="ARBA" id="ARBA00004123"/>
    </source>
</evidence>
<feature type="compositionally biased region" description="Basic and acidic residues" evidence="4">
    <location>
        <begin position="1639"/>
        <end position="1659"/>
    </location>
</feature>
<feature type="compositionally biased region" description="Basic and acidic residues" evidence="4">
    <location>
        <begin position="40"/>
        <end position="51"/>
    </location>
</feature>
<feature type="compositionally biased region" description="Basic and acidic residues" evidence="4">
    <location>
        <begin position="1717"/>
        <end position="1726"/>
    </location>
</feature>
<dbReference type="RefSeq" id="XP_031551559.1">
    <property type="nucleotide sequence ID" value="XM_031695699.1"/>
</dbReference>
<dbReference type="InterPro" id="IPR027417">
    <property type="entry name" value="P-loop_NTPase"/>
</dbReference>
<dbReference type="GO" id="GO:0016787">
    <property type="term" value="F:hydrolase activity"/>
    <property type="evidence" value="ECO:0007669"/>
    <property type="project" value="UniProtKB-KW"/>
</dbReference>
<protein>
    <submittedName>
        <fullName evidence="9">DNA excision repair protein ERCC-6-like 2 isoform X1</fullName>
    </submittedName>
</protein>
<dbReference type="Pfam" id="PF00176">
    <property type="entry name" value="SNF2-rel_dom"/>
    <property type="match status" value="1"/>
</dbReference>
<dbReference type="InterPro" id="IPR001650">
    <property type="entry name" value="Helicase_C-like"/>
</dbReference>
<feature type="compositionally biased region" description="Basic and acidic residues" evidence="4">
    <location>
        <begin position="1819"/>
        <end position="1830"/>
    </location>
</feature>
<dbReference type="GO" id="GO:0005634">
    <property type="term" value="C:nucleus"/>
    <property type="evidence" value="ECO:0007669"/>
    <property type="project" value="UniProtKB-SubCell"/>
</dbReference>
<dbReference type="CDD" id="cd18793">
    <property type="entry name" value="SF2_C_SNF"/>
    <property type="match status" value="1"/>
</dbReference>
<dbReference type="SMART" id="SM00490">
    <property type="entry name" value="HELICc"/>
    <property type="match status" value="1"/>
</dbReference>
<dbReference type="PROSITE" id="PS51194">
    <property type="entry name" value="HELICASE_CTER"/>
    <property type="match status" value="1"/>
</dbReference>
<feature type="compositionally biased region" description="Basic and acidic residues" evidence="4">
    <location>
        <begin position="1150"/>
        <end position="1172"/>
    </location>
</feature>
<feature type="compositionally biased region" description="Basic and acidic residues" evidence="4">
    <location>
        <begin position="18"/>
        <end position="30"/>
    </location>
</feature>
<name>A0A6P8H5B4_ACTTE</name>
<feature type="compositionally biased region" description="Basic and acidic residues" evidence="4">
    <location>
        <begin position="1502"/>
        <end position="1514"/>
    </location>
</feature>
<feature type="region of interest" description="Disordered" evidence="4">
    <location>
        <begin position="1804"/>
        <end position="1832"/>
    </location>
</feature>
<dbReference type="SMART" id="SM00487">
    <property type="entry name" value="DEXDc"/>
    <property type="match status" value="1"/>
</dbReference>
<dbReference type="Proteomes" id="UP000515163">
    <property type="component" value="Unplaced"/>
</dbReference>
<dbReference type="InterPro" id="IPR038718">
    <property type="entry name" value="SNF2-like_sf"/>
</dbReference>
<dbReference type="Gene3D" id="3.40.50.10810">
    <property type="entry name" value="Tandem AAA-ATPase domain"/>
    <property type="match status" value="1"/>
</dbReference>
<feature type="unsure residue" description="D or N" evidence="9">
    <location>
        <position position="579"/>
    </location>
</feature>
<feature type="compositionally biased region" description="Acidic residues" evidence="4">
    <location>
        <begin position="1"/>
        <end position="14"/>
    </location>
</feature>
<evidence type="ECO:0000256" key="3">
    <source>
        <dbReference type="ARBA" id="ARBA00023242"/>
    </source>
</evidence>
<feature type="region of interest" description="Disordered" evidence="4">
    <location>
        <begin position="1"/>
        <end position="51"/>
    </location>
</feature>
<keyword evidence="3" id="KW-0539">Nucleus</keyword>
<dbReference type="FunCoup" id="A0A6P8H5B4">
    <property type="interactions" value="1865"/>
</dbReference>
<evidence type="ECO:0000256" key="2">
    <source>
        <dbReference type="ARBA" id="ARBA00022801"/>
    </source>
</evidence>
<feature type="region of interest" description="Disordered" evidence="4">
    <location>
        <begin position="190"/>
        <end position="234"/>
    </location>
</feature>
<dbReference type="Gene3D" id="3.40.50.300">
    <property type="entry name" value="P-loop containing nucleotide triphosphate hydrolases"/>
    <property type="match status" value="1"/>
</dbReference>
<dbReference type="OrthoDB" id="448448at2759"/>
<organism evidence="8 9">
    <name type="scientific">Actinia tenebrosa</name>
    <name type="common">Australian red waratah sea anemone</name>
    <dbReference type="NCBI Taxonomy" id="6105"/>
    <lineage>
        <taxon>Eukaryota</taxon>
        <taxon>Metazoa</taxon>
        <taxon>Cnidaria</taxon>
        <taxon>Anthozoa</taxon>
        <taxon>Hexacorallia</taxon>
        <taxon>Actiniaria</taxon>
        <taxon>Actiniidae</taxon>
        <taxon>Actinia</taxon>
    </lineage>
</organism>
<evidence type="ECO:0000313" key="9">
    <source>
        <dbReference type="RefSeq" id="XP_031551559.1"/>
    </source>
</evidence>
<feature type="region of interest" description="Disordered" evidence="4">
    <location>
        <begin position="923"/>
        <end position="1266"/>
    </location>
</feature>
<feature type="domain" description="Tudor" evidence="5">
    <location>
        <begin position="56"/>
        <end position="117"/>
    </location>
</feature>
<dbReference type="Pfam" id="PF00567">
    <property type="entry name" value="TUDOR"/>
    <property type="match status" value="1"/>
</dbReference>
<feature type="compositionally biased region" description="Polar residues" evidence="4">
    <location>
        <begin position="1804"/>
        <end position="1818"/>
    </location>
</feature>
<dbReference type="Pfam" id="PF14773">
    <property type="entry name" value="VIGSSK"/>
    <property type="match status" value="1"/>
</dbReference>
<dbReference type="InterPro" id="IPR049730">
    <property type="entry name" value="SNF2/RAD54-like_C"/>
</dbReference>
<feature type="region of interest" description="Disordered" evidence="4">
    <location>
        <begin position="885"/>
        <end position="910"/>
    </location>
</feature>
<evidence type="ECO:0000259" key="6">
    <source>
        <dbReference type="PROSITE" id="PS51192"/>
    </source>
</evidence>
<dbReference type="InterPro" id="IPR014001">
    <property type="entry name" value="Helicase_ATP-bd"/>
</dbReference>
<dbReference type="InterPro" id="IPR029256">
    <property type="entry name" value="Heliccase-ass-bd"/>
</dbReference>
<dbReference type="SUPFAM" id="SSF63748">
    <property type="entry name" value="Tudor/PWWP/MBT"/>
    <property type="match status" value="1"/>
</dbReference>
<dbReference type="SMART" id="SM00333">
    <property type="entry name" value="TUDOR"/>
    <property type="match status" value="1"/>
</dbReference>
<evidence type="ECO:0000313" key="8">
    <source>
        <dbReference type="Proteomes" id="UP000515163"/>
    </source>
</evidence>
<feature type="compositionally biased region" description="Acidic residues" evidence="4">
    <location>
        <begin position="1604"/>
        <end position="1617"/>
    </location>
</feature>
<dbReference type="InParanoid" id="A0A6P8H5B4"/>
<gene>
    <name evidence="9" type="primary">LOC116288851</name>
</gene>
<keyword evidence="8" id="KW-1185">Reference proteome</keyword>
<feature type="domain" description="Helicase C-terminal" evidence="7">
    <location>
        <begin position="675"/>
        <end position="828"/>
    </location>
</feature>
<sequence length="1842" mass="209244">MNDKSDDETEDEPSQEICGDRKKERSKESPNIKSGQTDVDECKDVKNDKKPKKPEWIQKEVKCMALYHGDNLYYRAVIDDVVSEDQVEVTFIGFESEGKERVPFKHLRRIPQNIIPTKSVDEDTNSTEAMQSLSKESFFTHLEGFELNEEIRTKYEDFDDIDFDIPLQEVKQNKRKGVLDILTHKGGKVLKKKQRKKASMNTDDTDLKTNDRERDIEDTKRTLSKERRGSPGQDDCTDVWCDMDGFDDKDMEKPRFSEPAPYPFVPLVLSEPGIEPPIQVPATINCRLREYQRDGVRFLYRHYHDNKGAILGDDMGLGKTVQVIAFLAAVMGKTGTKIDVFGKYMSQGKKHANEKTEVKRCFLVVSPGSVLYNWRDELDTWGHFKVKVYHGNSKEGVLEEAMKKKLDVVLTTYDTLRINLTKFNKVSWSAVIMDEVHKLKDPEAQITVAAKELKVKARFGLTGTPLQNRFDEFWSVLDWANPGCLGSARKFTKEYSKPIKKGQRYDVTKRELAIGRTISRNFQAKLGQWFLRRTKDLISDQLPQKDERVVFCNLTQFQEDVYVTLLQSPDVQLITKKDDPCDCGSGLTRGHCCYTSDENGESLRSVLMRYLQLMLKAANHTALLMPQVKQTEDQRTKAKAICDKVFSLHPEYAEAMAAPSFQTLSDPSYCGKMKVLDKLLRMFEKEKSKVLLFSQSTQLLDILEEYLIGRGMIYSRLDGKTKTSLRPVIVRDFNNNTEIFVCLVSTKAGALGLNFTGANVVIIFDPTWNPANDLQAQDRAYRIGQRRDVQVFRLITSGTIEEMIYLRQVYKQQMANIAVRGTSERRYFIGVEGEKDLKGELFGMENLFSYRAEGVSLAHDIIQRTDKLEAGLRVEKYNIIAKENNEDEETNRNEDNKANANTSEDEDDYDYDLEEMASQYFEDENETQQHDNEEASTSGINVKDNGGKKRTRLSDEEPITDSVQSSSNMSLENDKNVKEKKMNKKKKKKKRKMVGAPRAKDQRQRRLRKYVSEFFSCSESSGSEKSECGDSVSSGDGNRMDVETQVGRQSGRQEGKESDSEVDVVETDKDVTIIGQTDRNTDIRGYRRTDKHEDTVKLRQTGKEKTRKQKTKLGQTDNKKDKMSDIDSEEESRKSAFLDSRQRFTRIRQKQLETRLNKNVSDKEGNEKEMEGSVRIGASKTMKARPDSRKSAINENDLKNYRQKHTNETDSHSHEEFSGNQEGCHGNEGYLSMSCDESNQSDHEEEPLLPSTRIVSRGARKRARIESRLRGKRSLAESLNNEDQGMDNKDNKVEEILSKCGVRYTHANRSVVRTSKAESHMSKRAIEDVFELRQFSQQPANCFAAFEASEESDDVAEFTTCQSKSKSKKQNTKKPSTHSRTDQETHSSAARSKAASSSKKPIDGTTEVIDGATVIIGGTPRGIRRNQFSEMSRCFGFASEVDFAVNLVKETPDSLRESLKAFYIKSNPDLIGLKYFAEENIVEKATTSKREKRAKMTTARASESKGRESTKTRNNDTSGKTAKGRKVVKEKAKMASVGKGRRRRRRGVVFDDDDNDDDDRSGSGGGGGGDDDEEDGDGDDYSHKENKKRKSMRRKQKKIPCIKDDDDDNDESADNNDDGGCSGNDDGGCSGNDDGDGGGEYKLRKDKVRESTERNKKILDISVDNDDGSDSGKDNYNAQKNTLSTKKRNQRKVPRVTDDDDDGYDRECDDNQIYNNENKDDDNNPKYIKDVNLQEVTADNMNPGKRHFLRQTSNSVQVMQQSQYFASSSLSILDEFLGPTRKQESANAETTSVGLPVLSTQWQQEANAQSQFRSTQKSSEGKHNVEGSKDHHLKRSILDDFI</sequence>
<feature type="domain" description="Helicase ATP-binding" evidence="6">
    <location>
        <begin position="300"/>
        <end position="483"/>
    </location>
</feature>
<feature type="compositionally biased region" description="Basic and acidic residues" evidence="4">
    <location>
        <begin position="1117"/>
        <end position="1142"/>
    </location>
</feature>
<feature type="compositionally biased region" description="Low complexity" evidence="4">
    <location>
        <begin position="1387"/>
        <end position="1399"/>
    </location>
</feature>
<feature type="compositionally biased region" description="Basic and acidic residues" evidence="4">
    <location>
        <begin position="205"/>
        <end position="229"/>
    </location>
</feature>
<evidence type="ECO:0000259" key="7">
    <source>
        <dbReference type="PROSITE" id="PS51194"/>
    </source>
</evidence>
<dbReference type="InterPro" id="IPR057931">
    <property type="entry name" value="RHH_ERCC6L2"/>
</dbReference>
<dbReference type="InterPro" id="IPR050496">
    <property type="entry name" value="SNF2_RAD54_helicase_repair"/>
</dbReference>
<dbReference type="FunFam" id="3.40.50.10810:FF:000019">
    <property type="entry name" value="DNA excision repair protein ERCC-6-like 2 isoform X1"/>
    <property type="match status" value="1"/>
</dbReference>
<comment type="subcellular location">
    <subcellularLocation>
        <location evidence="1">Nucleus</location>
    </subcellularLocation>
</comment>
<feature type="compositionally biased region" description="Acidic residues" evidence="4">
    <location>
        <begin position="1698"/>
        <end position="1710"/>
    </location>
</feature>
<dbReference type="InterPro" id="IPR002999">
    <property type="entry name" value="Tudor"/>
</dbReference>
<feature type="region of interest" description="Disordered" evidence="4">
    <location>
        <begin position="1488"/>
        <end position="1726"/>
    </location>
</feature>
<feature type="compositionally biased region" description="Basic and acidic residues" evidence="4">
    <location>
        <begin position="1079"/>
        <end position="1104"/>
    </location>
</feature>
<feature type="compositionally biased region" description="Basic residues" evidence="4">
    <location>
        <begin position="1585"/>
        <end position="1600"/>
    </location>
</feature>
<proteinExistence type="predicted"/>
<dbReference type="PROSITE" id="PS50304">
    <property type="entry name" value="TUDOR"/>
    <property type="match status" value="1"/>
</dbReference>
<feature type="region of interest" description="Disordered" evidence="4">
    <location>
        <begin position="1359"/>
        <end position="1404"/>
    </location>
</feature>
<dbReference type="GO" id="GO:0005524">
    <property type="term" value="F:ATP binding"/>
    <property type="evidence" value="ECO:0007669"/>
    <property type="project" value="InterPro"/>
</dbReference>
<dbReference type="Pfam" id="PF00271">
    <property type="entry name" value="Helicase_C"/>
    <property type="match status" value="1"/>
</dbReference>
<feature type="compositionally biased region" description="Basic residues" evidence="4">
    <location>
        <begin position="1685"/>
        <end position="1694"/>
    </location>
</feature>
<keyword evidence="2" id="KW-0378">Hydrolase</keyword>
<dbReference type="InterPro" id="IPR000330">
    <property type="entry name" value="SNF2_N"/>
</dbReference>
<feature type="compositionally biased region" description="Acidic residues" evidence="4">
    <location>
        <begin position="1569"/>
        <end position="1579"/>
    </location>
</feature>
<evidence type="ECO:0000256" key="4">
    <source>
        <dbReference type="SAM" id="MobiDB-lite"/>
    </source>
</evidence>
<feature type="compositionally biased region" description="Gly residues" evidence="4">
    <location>
        <begin position="1620"/>
        <end position="1630"/>
    </location>
</feature>
<feature type="compositionally biased region" description="Basic residues" evidence="4">
    <location>
        <begin position="981"/>
        <end position="993"/>
    </location>
</feature>
<dbReference type="Pfam" id="PF25806">
    <property type="entry name" value="RHH_ERCC6L2"/>
    <property type="match status" value="1"/>
</dbReference>
<feature type="compositionally biased region" description="Basic residues" evidence="4">
    <location>
        <begin position="1365"/>
        <end position="1377"/>
    </location>
</feature>
<feature type="compositionally biased region" description="Polar residues" evidence="4">
    <location>
        <begin position="961"/>
        <end position="971"/>
    </location>
</feature>
<accession>A0A6P8H5B4</accession>
<evidence type="ECO:0000259" key="5">
    <source>
        <dbReference type="PROSITE" id="PS50304"/>
    </source>
</evidence>
<feature type="compositionally biased region" description="Acidic residues" evidence="4">
    <location>
        <begin position="1550"/>
        <end position="1559"/>
    </location>
</feature>
<dbReference type="PROSITE" id="PS51192">
    <property type="entry name" value="HELICASE_ATP_BIND_1"/>
    <property type="match status" value="1"/>
</dbReference>
<dbReference type="Gene3D" id="2.30.30.140">
    <property type="match status" value="1"/>
</dbReference>
<reference evidence="9" key="1">
    <citation type="submission" date="2025-08" db="UniProtKB">
        <authorList>
            <consortium name="RefSeq"/>
        </authorList>
    </citation>
    <scope>IDENTIFICATION</scope>
    <source>
        <tissue evidence="9">Tentacle</tissue>
    </source>
</reference>